<dbReference type="SUPFAM" id="SSF48452">
    <property type="entry name" value="TPR-like"/>
    <property type="match status" value="1"/>
</dbReference>
<dbReference type="EMBL" id="PDCK01000041">
    <property type="protein sequence ID" value="PRQ41565.1"/>
    <property type="molecule type" value="Genomic_DNA"/>
</dbReference>
<comment type="caution">
    <text evidence="8">The sequence shown here is derived from an EMBL/GenBank/DDBJ whole genome shotgun (WGS) entry which is preliminary data.</text>
</comment>
<evidence type="ECO:0000256" key="4">
    <source>
        <dbReference type="ARBA" id="ARBA00022989"/>
    </source>
</evidence>
<feature type="transmembrane region" description="Helical" evidence="7">
    <location>
        <begin position="195"/>
        <end position="213"/>
    </location>
</feature>
<dbReference type="STRING" id="74649.A0A2P6R549"/>
<dbReference type="OrthoDB" id="2148490at2759"/>
<sequence>MASSSYYLRRRSAASLLLRALSQSQSHSHPPARQFHLLENPNLLSPHVPDLTRSRSSSAYSFAPTRTLTLTPSLCLDLDQLAGVDSAATPSAVLNSGAAEGSLLHLRPIQDLISVLDWFHQLTGLPWWLVIVSSSLAMRIALLPILIVQLKRLKRIEPFLPRLPPPGSSCYLAKSYFRRISLFEKRRREIGCPSFLWLIAIPIVRALCFSLWFRSIREMSLSNHPGFDCGGTLWFQNLTELPRDVLSCIFPLMIAGLHYSYIQNYFKPSSGRKFMFGLLSEEEFKFQLKVLTLPIYLFCYFVPQGCLVYWVTSNSLNIIQALALADPRVCAKLGLPDKNHSKETSSCEELDNSRLSPLVSPMKSKKISPQIPSPRDLSNLSIKLLSEGHKERALHLLKIALEKDPEYIRALILMGQTLLQKKLNAEATEYFERAITKIFIAGHPTKVEDIDNLIVASQWAGSAYIRQGKMEEGIVHLERIAQLEEPNEPKSKAHYFDGLLMLASALSNVGRKDEALKHLRLAAASNPAYKEYLEQCKNMDDSVVSGNRKVQQDRRKLGNKKKDKKKKNC</sequence>
<dbReference type="OMA" id="FPIASQD"/>
<evidence type="ECO:0000256" key="7">
    <source>
        <dbReference type="SAM" id="Phobius"/>
    </source>
</evidence>
<evidence type="ECO:0000313" key="9">
    <source>
        <dbReference type="Proteomes" id="UP000238479"/>
    </source>
</evidence>
<dbReference type="GO" id="GO:0005743">
    <property type="term" value="C:mitochondrial inner membrane"/>
    <property type="evidence" value="ECO:0007669"/>
    <property type="project" value="TreeGrafter"/>
</dbReference>
<gene>
    <name evidence="8" type="ORF">RchiOBHm_Chr3g0448211</name>
</gene>
<reference evidence="8 9" key="1">
    <citation type="journal article" date="2018" name="Nat. Genet.">
        <title>The Rosa genome provides new insights in the design of modern roses.</title>
        <authorList>
            <person name="Bendahmane M."/>
        </authorList>
    </citation>
    <scope>NUCLEOTIDE SEQUENCE [LARGE SCALE GENOMIC DNA]</scope>
    <source>
        <strain evidence="9">cv. Old Blush</strain>
    </source>
</reference>
<keyword evidence="5 7" id="KW-0472">Membrane</keyword>
<dbReference type="InterPro" id="IPR019734">
    <property type="entry name" value="TPR_rpt"/>
</dbReference>
<feature type="region of interest" description="Disordered" evidence="6">
    <location>
        <begin position="543"/>
        <end position="569"/>
    </location>
</feature>
<evidence type="ECO:0000313" key="8">
    <source>
        <dbReference type="EMBL" id="PRQ41565.1"/>
    </source>
</evidence>
<feature type="compositionally biased region" description="Basic residues" evidence="6">
    <location>
        <begin position="557"/>
        <end position="569"/>
    </location>
</feature>
<evidence type="ECO:0000256" key="5">
    <source>
        <dbReference type="ARBA" id="ARBA00023136"/>
    </source>
</evidence>
<evidence type="ECO:0000256" key="2">
    <source>
        <dbReference type="ARBA" id="ARBA00010583"/>
    </source>
</evidence>
<dbReference type="Pfam" id="PF13181">
    <property type="entry name" value="TPR_8"/>
    <property type="match status" value="1"/>
</dbReference>
<dbReference type="AlphaFoldDB" id="A0A2P6R549"/>
<proteinExistence type="inferred from homology"/>
<accession>A0A2P6R549</accession>
<dbReference type="PANTHER" id="PTHR12428">
    <property type="entry name" value="OXA1"/>
    <property type="match status" value="1"/>
</dbReference>
<dbReference type="SMART" id="SM00028">
    <property type="entry name" value="TPR"/>
    <property type="match status" value="3"/>
</dbReference>
<evidence type="ECO:0000256" key="6">
    <source>
        <dbReference type="SAM" id="MobiDB-lite"/>
    </source>
</evidence>
<dbReference type="Gene3D" id="1.25.40.10">
    <property type="entry name" value="Tetratricopeptide repeat domain"/>
    <property type="match status" value="1"/>
</dbReference>
<keyword evidence="8" id="KW-0808">Transferase</keyword>
<comment type="subcellular location">
    <subcellularLocation>
        <location evidence="1">Membrane</location>
        <topology evidence="1">Multi-pass membrane protein</topology>
    </subcellularLocation>
</comment>
<dbReference type="GO" id="GO:0032977">
    <property type="term" value="F:membrane insertase activity"/>
    <property type="evidence" value="ECO:0007669"/>
    <property type="project" value="InterPro"/>
</dbReference>
<dbReference type="GO" id="GO:0032979">
    <property type="term" value="P:protein insertion into mitochondrial inner membrane from matrix"/>
    <property type="evidence" value="ECO:0007669"/>
    <property type="project" value="TreeGrafter"/>
</dbReference>
<name>A0A2P6R549_ROSCH</name>
<organism evidence="8 9">
    <name type="scientific">Rosa chinensis</name>
    <name type="common">China rose</name>
    <dbReference type="NCBI Taxonomy" id="74649"/>
    <lineage>
        <taxon>Eukaryota</taxon>
        <taxon>Viridiplantae</taxon>
        <taxon>Streptophyta</taxon>
        <taxon>Embryophyta</taxon>
        <taxon>Tracheophyta</taxon>
        <taxon>Spermatophyta</taxon>
        <taxon>Magnoliopsida</taxon>
        <taxon>eudicotyledons</taxon>
        <taxon>Gunneridae</taxon>
        <taxon>Pentapetalae</taxon>
        <taxon>rosids</taxon>
        <taxon>fabids</taxon>
        <taxon>Rosales</taxon>
        <taxon>Rosaceae</taxon>
        <taxon>Rosoideae</taxon>
        <taxon>Rosoideae incertae sedis</taxon>
        <taxon>Rosa</taxon>
    </lineage>
</organism>
<feature type="transmembrane region" description="Helical" evidence="7">
    <location>
        <begin position="125"/>
        <end position="148"/>
    </location>
</feature>
<keyword evidence="4 7" id="KW-1133">Transmembrane helix</keyword>
<dbReference type="GO" id="GO:0016740">
    <property type="term" value="F:transferase activity"/>
    <property type="evidence" value="ECO:0007669"/>
    <property type="project" value="UniProtKB-KW"/>
</dbReference>
<evidence type="ECO:0000256" key="3">
    <source>
        <dbReference type="ARBA" id="ARBA00022692"/>
    </source>
</evidence>
<protein>
    <submittedName>
        <fullName evidence="8">Putative membrane insertase OXA1/ALB3/YidC, acetyltransferase A, auxiliary subunit</fullName>
    </submittedName>
</protein>
<dbReference type="Proteomes" id="UP000238479">
    <property type="component" value="Chromosome 3"/>
</dbReference>
<evidence type="ECO:0000256" key="1">
    <source>
        <dbReference type="ARBA" id="ARBA00004141"/>
    </source>
</evidence>
<dbReference type="InterPro" id="IPR011990">
    <property type="entry name" value="TPR-like_helical_dom_sf"/>
</dbReference>
<keyword evidence="3 7" id="KW-0812">Transmembrane</keyword>
<feature type="transmembrane region" description="Helical" evidence="7">
    <location>
        <begin position="290"/>
        <end position="311"/>
    </location>
</feature>
<keyword evidence="9" id="KW-1185">Reference proteome</keyword>
<dbReference type="CDD" id="cd20069">
    <property type="entry name" value="5TM_Oxa1-like"/>
    <property type="match status" value="1"/>
</dbReference>
<dbReference type="Gramene" id="PRQ41565">
    <property type="protein sequence ID" value="PRQ41565"/>
    <property type="gene ID" value="RchiOBHm_Chr3g0448211"/>
</dbReference>
<feature type="transmembrane region" description="Helical" evidence="7">
    <location>
        <begin position="244"/>
        <end position="262"/>
    </location>
</feature>
<dbReference type="InterPro" id="IPR001708">
    <property type="entry name" value="YidC/ALB3/OXA1/COX18"/>
</dbReference>
<dbReference type="PANTHER" id="PTHR12428:SF65">
    <property type="entry name" value="CYTOCHROME C OXIDASE ASSEMBLY PROTEIN COX18, MITOCHONDRIAL"/>
    <property type="match status" value="1"/>
</dbReference>
<comment type="similarity">
    <text evidence="2">Belongs to the OXA1/ALB3/YidC (TC 2.A.9.2) family.</text>
</comment>